<dbReference type="PANTHER" id="PTHR48044">
    <property type="entry name" value="GLYCOSYLTRANSFERASE"/>
    <property type="match status" value="1"/>
</dbReference>
<dbReference type="SUPFAM" id="SSF53756">
    <property type="entry name" value="UDP-Glycosyltransferase/glycogen phosphorylase"/>
    <property type="match status" value="1"/>
</dbReference>
<dbReference type="InterPro" id="IPR002213">
    <property type="entry name" value="UDP_glucos_trans"/>
</dbReference>
<evidence type="ECO:0000256" key="1">
    <source>
        <dbReference type="ARBA" id="ARBA00009995"/>
    </source>
</evidence>
<dbReference type="Gene3D" id="3.40.50.2000">
    <property type="entry name" value="Glycogen Phosphorylase B"/>
    <property type="match status" value="2"/>
</dbReference>
<dbReference type="PANTHER" id="PTHR48044:SF29">
    <property type="entry name" value="GLYCOSYLTRANSFERASE"/>
    <property type="match status" value="1"/>
</dbReference>
<organism evidence="4 5">
    <name type="scientific">Oldenlandia corymbosa var. corymbosa</name>
    <dbReference type="NCBI Taxonomy" id="529605"/>
    <lineage>
        <taxon>Eukaryota</taxon>
        <taxon>Viridiplantae</taxon>
        <taxon>Streptophyta</taxon>
        <taxon>Embryophyta</taxon>
        <taxon>Tracheophyta</taxon>
        <taxon>Spermatophyta</taxon>
        <taxon>Magnoliopsida</taxon>
        <taxon>eudicotyledons</taxon>
        <taxon>Gunneridae</taxon>
        <taxon>Pentapetalae</taxon>
        <taxon>asterids</taxon>
        <taxon>lamiids</taxon>
        <taxon>Gentianales</taxon>
        <taxon>Rubiaceae</taxon>
        <taxon>Rubioideae</taxon>
        <taxon>Spermacoceae</taxon>
        <taxon>Hedyotis-Oldenlandia complex</taxon>
        <taxon>Oldenlandia</taxon>
    </lineage>
</organism>
<reference evidence="4" key="1">
    <citation type="submission" date="2023-03" db="EMBL/GenBank/DDBJ databases">
        <authorList>
            <person name="Julca I."/>
        </authorList>
    </citation>
    <scope>NUCLEOTIDE SEQUENCE</scope>
</reference>
<keyword evidence="5" id="KW-1185">Reference proteome</keyword>
<accession>A0AAV1DMG3</accession>
<dbReference type="Pfam" id="PF26168">
    <property type="entry name" value="Glyco_transf_N"/>
    <property type="match status" value="1"/>
</dbReference>
<dbReference type="AlphaFoldDB" id="A0AAV1DMG3"/>
<dbReference type="Proteomes" id="UP001161247">
    <property type="component" value="Chromosome 5"/>
</dbReference>
<name>A0AAV1DMG3_OLDCO</name>
<feature type="domain" description="Glycosyltransferase N-terminal" evidence="3">
    <location>
        <begin position="16"/>
        <end position="243"/>
    </location>
</feature>
<comment type="similarity">
    <text evidence="1">Belongs to the UDP-glycosyltransferase family.</text>
</comment>
<gene>
    <name evidence="4" type="ORF">OLC1_LOCUS16250</name>
</gene>
<keyword evidence="2" id="KW-0808">Transferase</keyword>
<dbReference type="InterPro" id="IPR058980">
    <property type="entry name" value="Glyco_transf_N"/>
</dbReference>
<dbReference type="EMBL" id="OX459122">
    <property type="protein sequence ID" value="CAI9108103.1"/>
    <property type="molecule type" value="Genomic_DNA"/>
</dbReference>
<evidence type="ECO:0000259" key="3">
    <source>
        <dbReference type="Pfam" id="PF26168"/>
    </source>
</evidence>
<sequence>MDSSSTHHQKQKLYQILMLPWLGHGHVSPFLELAKRLVAMKNKNFQVFMCSTPANLAPFKQKSTADNDDNLIQFIDLHLPSSSELPPDQHTTKNLPPHLMPVLKTAFDEAKDNFHGILRELKPDILIYDFIQPWAALVAQQESTPAVLFLTTSAASSAFIYHSAEFDDDYPIPGLEFVANPRGELLKFLYDVSNGLTNKERYFQCIGSSCGIILIKTLNEIEKNHIDYLSRLVRKDIVPVGPLVQGPENKSSDESFLKWLDQRKDSKAVFVSFGTEYFLSKEEIEEVAYGLELSNVSFIWVLRFPGSANVPREPGKLYRKEDVARVIREVVAEEKGDKVRKKVEEMSRTIKEKGDQVIDNAVEKLVQLVEDKP</sequence>
<dbReference type="GO" id="GO:0008194">
    <property type="term" value="F:UDP-glycosyltransferase activity"/>
    <property type="evidence" value="ECO:0007669"/>
    <property type="project" value="InterPro"/>
</dbReference>
<evidence type="ECO:0000313" key="4">
    <source>
        <dbReference type="EMBL" id="CAI9108103.1"/>
    </source>
</evidence>
<evidence type="ECO:0000313" key="5">
    <source>
        <dbReference type="Proteomes" id="UP001161247"/>
    </source>
</evidence>
<protein>
    <submittedName>
        <fullName evidence="4">OLC1v1007625C1</fullName>
    </submittedName>
</protein>
<dbReference type="GO" id="GO:1901135">
    <property type="term" value="P:carbohydrate derivative metabolic process"/>
    <property type="evidence" value="ECO:0007669"/>
    <property type="project" value="UniProtKB-ARBA"/>
</dbReference>
<proteinExistence type="inferred from homology"/>
<dbReference type="CDD" id="cd03784">
    <property type="entry name" value="GT1_Gtf-like"/>
    <property type="match status" value="1"/>
</dbReference>
<evidence type="ECO:0000256" key="2">
    <source>
        <dbReference type="ARBA" id="ARBA00022679"/>
    </source>
</evidence>